<name>A0ABR2VIY4_9FUNG</name>
<accession>A0ABR2VIY4</accession>
<keyword evidence="3" id="KW-1185">Reference proteome</keyword>
<comment type="caution">
    <text evidence="1">The sequence shown here is derived from an EMBL/GenBank/DDBJ whole genome shotgun (WGS) entry which is preliminary data.</text>
</comment>
<reference evidence="1 3" key="1">
    <citation type="submission" date="2023-04" db="EMBL/GenBank/DDBJ databases">
        <title>Genome of Basidiobolus ranarum AG-B5.</title>
        <authorList>
            <person name="Stajich J.E."/>
            <person name="Carter-House D."/>
            <person name="Gryganskyi A."/>
        </authorList>
    </citation>
    <scope>NUCLEOTIDE SEQUENCE [LARGE SCALE GENOMIC DNA]</scope>
    <source>
        <strain evidence="1 3">AG-B5</strain>
    </source>
</reference>
<dbReference type="Proteomes" id="UP001479436">
    <property type="component" value="Unassembled WGS sequence"/>
</dbReference>
<dbReference type="InterPro" id="IPR017850">
    <property type="entry name" value="Alkaline_phosphatase_core_sf"/>
</dbReference>
<organism evidence="1 3">
    <name type="scientific">Basidiobolus ranarum</name>
    <dbReference type="NCBI Taxonomy" id="34480"/>
    <lineage>
        <taxon>Eukaryota</taxon>
        <taxon>Fungi</taxon>
        <taxon>Fungi incertae sedis</taxon>
        <taxon>Zoopagomycota</taxon>
        <taxon>Entomophthoromycotina</taxon>
        <taxon>Basidiobolomycetes</taxon>
        <taxon>Basidiobolales</taxon>
        <taxon>Basidiobolaceae</taxon>
        <taxon>Basidiobolus</taxon>
    </lineage>
</organism>
<sequence length="128" mass="13913">MMRLDEDGDGFPDNWTPRVTLAAGTVNFPSYHETFQLNTTSVKNPAILDKGTHSHGPTYDHYIANPDEAKSALHRSGNLPSTEATGVHSLQDVPVFATGPGAHLFGRVMDNTEVFFNFAEVLGLGLDE</sequence>
<dbReference type="EMBL" id="JASJQH010013047">
    <property type="protein sequence ID" value="KAK9659806.1"/>
    <property type="molecule type" value="Genomic_DNA"/>
</dbReference>
<dbReference type="Gene3D" id="3.40.720.10">
    <property type="entry name" value="Alkaline Phosphatase, subunit A"/>
    <property type="match status" value="1"/>
</dbReference>
<evidence type="ECO:0000313" key="3">
    <source>
        <dbReference type="Proteomes" id="UP001479436"/>
    </source>
</evidence>
<dbReference type="EMBL" id="JASJQH010012674">
    <property type="protein sequence ID" value="KAK9659866.1"/>
    <property type="molecule type" value="Genomic_DNA"/>
</dbReference>
<protein>
    <submittedName>
        <fullName evidence="1">Uncharacterized protein</fullName>
    </submittedName>
</protein>
<evidence type="ECO:0000313" key="2">
    <source>
        <dbReference type="EMBL" id="KAK9659866.1"/>
    </source>
</evidence>
<evidence type="ECO:0000313" key="1">
    <source>
        <dbReference type="EMBL" id="KAK9659806.1"/>
    </source>
</evidence>
<dbReference type="SUPFAM" id="SSF53649">
    <property type="entry name" value="Alkaline phosphatase-like"/>
    <property type="match status" value="1"/>
</dbReference>
<gene>
    <name evidence="2" type="ORF">K7432_018361</name>
    <name evidence="1" type="ORF">K7432_018475</name>
</gene>
<proteinExistence type="predicted"/>